<keyword evidence="3" id="KW-0770">Synapse</keyword>
<sequence>MNSKRTMGSASHKDSVTVRSVLPYAEILAGSCLGRRVFLRVPQAIQIALLRLLKEEILADVIFQVGHAIFRAHLLVLHARVPDFCIWIAIKDFDNSNSPKAINMLNCEASDFRTFLHIVYSSERNIKEVEEEFLITLQKGSKSIVEDTPLNNVECQEISDVQHIENPPFPSMHDNSSKKHSGQRHLHGSFCENEKEILHGNRCTVFQDDLLLETASKLGEDLLSIYNKCYCPDLDICVGEHHFQAHRAILCARSSYFAAMLSGSWAESSQSQISLKGVSPVEMNAMMQFIYGATLDFASKVDPGQILCIADMYGLEGLKEVAIYVLKRDLCKFFHKPVAGMQQSVPECLVIAHSLGIESLHGSCMRWIVKHFGKSWCERSFANVPVDLQRNCLTALIQSLNQKNAAFLLMESDKLINSLPGVKWAETALTMALQLQEECIIFIVANFSQVLKSESFYNLLQAQGMSSTPYLLEQIFSVIEKSISFKNSCLLFIALDDLMALVSANEMAFTCKIQALRDKLWIFLVQSFYAVRHTQGWKLMRPDDQQKIQAAAVDKGDDRRLGKKPIFSSSQINKCTKASHLKHSGNKVESKGTSCNCSSVEKMKSDVLGASGHTATPNRNASGKVSKPENVKGNDSKKAMSRATKDHKSLDKTATASAKSKTVMKPKTENLNSKTEASLPKQDSEKLLTPSLGKNLTTVKGTKLSEGKNVGARPKTGSGSSSFEVKSAVKKPASPMSASKTNKKSDNLSQDPLLSSECSEDTKEDASGNEQTLPSNKRSACSPLTRNVSKANADCSEDVTVKSKSTAKLSNGLVTKKKITETAYNGETCSITKTSNGKGSIDPNSQILQKRKSNMNGNGSAPQRAKSAPPALVKKQGLHGDTTNSMKSTVSLKQNGEKTTSKHVDNASSERHMPSKKNSQKSTHPPAAKSNGKTVMPPLAHQSSRKKDIVTKEIKQKIVTGQPTSKPQSPAQKHVQRESIQRNKNGNIPKVGCVPNSGQKPKPNTLASPDLYSLGQCGEEPVNGLLTNDEELDLLSLPSVHHNTVLNIKVIQTVLDPGVGSSKEKIQDLLKQNGQLNDDDCNGHSTGFSSSIGGALTLFSDGSNLCKSHYEGLVNGTFTNGSAMADQDFDSEELDEDSKSLAGQVLSEVSPKGMHSTDTLANHEHSEMPFVDDWGLETGILHHKESPESDSASATTSSDDIKPRSEDYDAGGSQDDDGSNERGISKCSTMLCHDFLGRSSSDTSTPEELKVYDNSLRIEVKMKKENCGDCFRVNSTSDDERPRKKRDVWPHQETILMAGTGHNEEPTCGTLGFPQEVDQVSSSADETEDEKSEADPTLDHCSSDIIVQPYQGIVNLAFDDATENDGESQEFPSATKFKRSVLLSVDECEELGSDEGEAQTPLPRSLDSLTSPEVFDGALHELRGSLHCKYSLETEHGLPVYKHQEYEKFDQSEKCAEGSSDSQCTVLAGQDELGVSSVSVENKATEMLPLDETFCLNEESEICRKNEGFMEFKDHNRRSDNDLKCHERPCHLELNKRDPTSDRQQNNSAKVKEHSRNLLQSQEEHVKDNQAASTENANTSLTEGNIDDCETLAQTCMFENRPSKTLSPIYEMDVGDAFEQGVEDGAHILGVSFEDQHFAERDWTLLRHLLSEQDSNLDVKNSVPADYSLAQYLISQTLLLARDNTKPQGKAHLDTFGRWTELMSPLDDSTTSVTVTSFSPDDCSSPHGEWTILELETQH</sequence>
<feature type="region of interest" description="Disordered" evidence="10">
    <location>
        <begin position="829"/>
        <end position="1002"/>
    </location>
</feature>
<dbReference type="SMART" id="SM00225">
    <property type="entry name" value="BTB"/>
    <property type="match status" value="2"/>
</dbReference>
<feature type="compositionally biased region" description="Low complexity" evidence="10">
    <location>
        <begin position="1189"/>
        <end position="1198"/>
    </location>
</feature>
<dbReference type="FunFam" id="3.30.710.10:FF:000129">
    <property type="entry name" value="BTB/POZ domain-containing protein 8"/>
    <property type="match status" value="1"/>
</dbReference>
<comment type="subcellular location">
    <subcellularLocation>
        <location evidence="1">Cytoplasmic vesicle</location>
        <location evidence="1">Clathrin-coated vesicle</location>
    </subcellularLocation>
    <subcellularLocation>
        <location evidence="6">Presynapse</location>
    </subcellularLocation>
</comment>
<evidence type="ECO:0000256" key="7">
    <source>
        <dbReference type="ARBA" id="ARBA00058836"/>
    </source>
</evidence>
<organism evidence="12 13">
    <name type="scientific">Pleurodeles waltl</name>
    <name type="common">Iberian ribbed newt</name>
    <dbReference type="NCBI Taxonomy" id="8319"/>
    <lineage>
        <taxon>Eukaryota</taxon>
        <taxon>Metazoa</taxon>
        <taxon>Chordata</taxon>
        <taxon>Craniata</taxon>
        <taxon>Vertebrata</taxon>
        <taxon>Euteleostomi</taxon>
        <taxon>Amphibia</taxon>
        <taxon>Batrachia</taxon>
        <taxon>Caudata</taxon>
        <taxon>Salamandroidea</taxon>
        <taxon>Salamandridae</taxon>
        <taxon>Pleurodelinae</taxon>
        <taxon>Pleurodeles</taxon>
    </lineage>
</organism>
<dbReference type="Pfam" id="PF00651">
    <property type="entry name" value="BTB"/>
    <property type="match status" value="2"/>
</dbReference>
<dbReference type="PROSITE" id="PS50097">
    <property type="entry name" value="BTB"/>
    <property type="match status" value="2"/>
</dbReference>
<comment type="function">
    <text evidence="7">Involved in clathrin-mediated endocytosis at the synapse. Plays a role in neuronal development and in synaptic vesicle recycling in mature neurons, a process required for normal synaptic transmission.</text>
</comment>
<evidence type="ECO:0000256" key="3">
    <source>
        <dbReference type="ARBA" id="ARBA00023018"/>
    </source>
</evidence>
<feature type="compositionally biased region" description="Basic and acidic residues" evidence="10">
    <location>
        <begin position="895"/>
        <end position="913"/>
    </location>
</feature>
<evidence type="ECO:0000256" key="1">
    <source>
        <dbReference type="ARBA" id="ARBA00004132"/>
    </source>
</evidence>
<feature type="compositionally biased region" description="Basic and acidic residues" evidence="10">
    <location>
        <begin position="626"/>
        <end position="651"/>
    </location>
</feature>
<keyword evidence="2" id="KW-0677">Repeat</keyword>
<feature type="compositionally biased region" description="Polar residues" evidence="10">
    <location>
        <begin position="747"/>
        <end position="757"/>
    </location>
</feature>
<dbReference type="Pfam" id="PF15363">
    <property type="entry name" value="BTBD8_C"/>
    <property type="match status" value="1"/>
</dbReference>
<evidence type="ECO:0000256" key="10">
    <source>
        <dbReference type="SAM" id="MobiDB-lite"/>
    </source>
</evidence>
<keyword evidence="4" id="KW-0966">Cell projection</keyword>
<feature type="compositionally biased region" description="Basic and acidic residues" evidence="10">
    <location>
        <begin position="1550"/>
        <end position="1568"/>
    </location>
</feature>
<keyword evidence="13" id="KW-1185">Reference proteome</keyword>
<dbReference type="InterPro" id="IPR043225">
    <property type="entry name" value="BACK_BTBD8"/>
</dbReference>
<dbReference type="CDD" id="cd18490">
    <property type="entry name" value="BACK_BTBD8"/>
    <property type="match status" value="1"/>
</dbReference>
<dbReference type="Proteomes" id="UP001066276">
    <property type="component" value="Chromosome 4_1"/>
</dbReference>
<proteinExistence type="predicted"/>
<evidence type="ECO:0000256" key="6">
    <source>
        <dbReference type="ARBA" id="ARBA00034106"/>
    </source>
</evidence>
<feature type="region of interest" description="Disordered" evidence="10">
    <location>
        <begin position="609"/>
        <end position="803"/>
    </location>
</feature>
<evidence type="ECO:0000256" key="4">
    <source>
        <dbReference type="ARBA" id="ARBA00023273"/>
    </source>
</evidence>
<dbReference type="GO" id="GO:0098793">
    <property type="term" value="C:presynapse"/>
    <property type="evidence" value="ECO:0007669"/>
    <property type="project" value="UniProtKB-SubCell"/>
</dbReference>
<evidence type="ECO:0000256" key="8">
    <source>
        <dbReference type="ARBA" id="ARBA00063994"/>
    </source>
</evidence>
<name>A0AAV7T3F6_PLEWA</name>
<dbReference type="Gene3D" id="3.30.710.10">
    <property type="entry name" value="Potassium Channel Kv1.1, Chain A"/>
    <property type="match status" value="2"/>
</dbReference>
<dbReference type="CDD" id="cd18286">
    <property type="entry name" value="BTB2_POZ_BTBD8"/>
    <property type="match status" value="1"/>
</dbReference>
<comment type="caution">
    <text evidence="12">The sequence shown here is derived from an EMBL/GenBank/DDBJ whole genome shotgun (WGS) entry which is preliminary data.</text>
</comment>
<feature type="region of interest" description="Disordered" evidence="10">
    <location>
        <begin position="578"/>
        <end position="597"/>
    </location>
</feature>
<protein>
    <recommendedName>
        <fullName evidence="9">BTB/POZ domain-containing protein 8</fullName>
    </recommendedName>
</protein>
<evidence type="ECO:0000256" key="9">
    <source>
        <dbReference type="ARBA" id="ARBA00070114"/>
    </source>
</evidence>
<keyword evidence="5" id="KW-0968">Cytoplasmic vesicle</keyword>
<dbReference type="EMBL" id="JANPWB010000007">
    <property type="protein sequence ID" value="KAJ1171034.1"/>
    <property type="molecule type" value="Genomic_DNA"/>
</dbReference>
<evidence type="ECO:0000313" key="13">
    <source>
        <dbReference type="Proteomes" id="UP001066276"/>
    </source>
</evidence>
<dbReference type="Pfam" id="PF26017">
    <property type="entry name" value="BACK_BTBD8"/>
    <property type="match status" value="1"/>
</dbReference>
<dbReference type="SUPFAM" id="SSF54695">
    <property type="entry name" value="POZ domain"/>
    <property type="match status" value="2"/>
</dbReference>
<evidence type="ECO:0000256" key="5">
    <source>
        <dbReference type="ARBA" id="ARBA00023329"/>
    </source>
</evidence>
<feature type="compositionally biased region" description="Polar residues" evidence="10">
    <location>
        <begin position="959"/>
        <end position="971"/>
    </location>
</feature>
<feature type="domain" description="BTB" evidence="11">
    <location>
        <begin position="232"/>
        <end position="299"/>
    </location>
</feature>
<feature type="region of interest" description="Disordered" evidence="10">
    <location>
        <begin position="1318"/>
        <end position="1338"/>
    </location>
</feature>
<accession>A0AAV7T3F6</accession>
<feature type="region of interest" description="Disordered" evidence="10">
    <location>
        <begin position="1534"/>
        <end position="1583"/>
    </location>
</feature>
<dbReference type="PANTHER" id="PTHR22427">
    <property type="entry name" value="GH15728P"/>
    <property type="match status" value="1"/>
</dbReference>
<dbReference type="InterPro" id="IPR011333">
    <property type="entry name" value="SKP1/BTB/POZ_sf"/>
</dbReference>
<feature type="compositionally biased region" description="Basic and acidic residues" evidence="10">
    <location>
        <begin position="945"/>
        <end position="956"/>
    </location>
</feature>
<feature type="compositionally biased region" description="Polar residues" evidence="10">
    <location>
        <begin position="1570"/>
        <end position="1583"/>
    </location>
</feature>
<gene>
    <name evidence="12" type="ORF">NDU88_002905</name>
</gene>
<dbReference type="GO" id="GO:0030136">
    <property type="term" value="C:clathrin-coated vesicle"/>
    <property type="evidence" value="ECO:0007669"/>
    <property type="project" value="UniProtKB-SubCell"/>
</dbReference>
<evidence type="ECO:0000259" key="11">
    <source>
        <dbReference type="PROSITE" id="PS50097"/>
    </source>
</evidence>
<feature type="compositionally biased region" description="Polar residues" evidence="10">
    <location>
        <begin position="881"/>
        <end position="894"/>
    </location>
</feature>
<feature type="region of interest" description="Disordered" evidence="10">
    <location>
        <begin position="1184"/>
        <end position="1223"/>
    </location>
</feature>
<evidence type="ECO:0000256" key="2">
    <source>
        <dbReference type="ARBA" id="ARBA00022737"/>
    </source>
</evidence>
<evidence type="ECO:0000313" key="12">
    <source>
        <dbReference type="EMBL" id="KAJ1171034.1"/>
    </source>
</evidence>
<feature type="compositionally biased region" description="Polar residues" evidence="10">
    <location>
        <begin position="829"/>
        <end position="861"/>
    </location>
</feature>
<feature type="domain" description="BTB" evidence="11">
    <location>
        <begin position="59"/>
        <end position="128"/>
    </location>
</feature>
<dbReference type="InterPro" id="IPR000210">
    <property type="entry name" value="BTB/POZ_dom"/>
</dbReference>
<feature type="compositionally biased region" description="Polar residues" evidence="10">
    <location>
        <begin position="613"/>
        <end position="623"/>
    </location>
</feature>
<reference evidence="12" key="1">
    <citation type="journal article" date="2022" name="bioRxiv">
        <title>Sequencing and chromosome-scale assembly of the giantPleurodeles waltlgenome.</title>
        <authorList>
            <person name="Brown T."/>
            <person name="Elewa A."/>
            <person name="Iarovenko S."/>
            <person name="Subramanian E."/>
            <person name="Araus A.J."/>
            <person name="Petzold A."/>
            <person name="Susuki M."/>
            <person name="Suzuki K.-i.T."/>
            <person name="Hayashi T."/>
            <person name="Toyoda A."/>
            <person name="Oliveira C."/>
            <person name="Osipova E."/>
            <person name="Leigh N.D."/>
            <person name="Simon A."/>
            <person name="Yun M.H."/>
        </authorList>
    </citation>
    <scope>NUCLEOTIDE SEQUENCE</scope>
    <source>
        <strain evidence="12">20211129_DDA</strain>
        <tissue evidence="12">Liver</tissue>
    </source>
</reference>
<comment type="subunit">
    <text evidence="8">Interacts (via N-terminus) with adapter protein complex AP-2 subunits alpha (AP2A1) and beta (AP2B1).</text>
</comment>
<dbReference type="PANTHER" id="PTHR22427:SF2">
    <property type="entry name" value="BTB_POZ DOMAIN-CONTAINING PROTEIN 8"/>
    <property type="match status" value="1"/>
</dbReference>
<dbReference type="InterPro" id="IPR027907">
    <property type="entry name" value="BTBD8_C"/>
</dbReference>
<feature type="compositionally biased region" description="Polar residues" evidence="10">
    <location>
        <begin position="768"/>
        <end position="790"/>
    </location>
</feature>